<dbReference type="InterPro" id="IPR036264">
    <property type="entry name" value="Bact_exopeptidase_dim_dom"/>
</dbReference>
<proteinExistence type="inferred from homology"/>
<keyword evidence="4 7" id="KW-0479">Metal-binding</keyword>
<feature type="binding site" evidence="8">
    <location>
        <position position="218"/>
    </location>
    <ligand>
        <name>allantoate</name>
        <dbReference type="ChEBI" id="CHEBI:17536"/>
    </ligand>
</feature>
<feature type="binding site" evidence="8">
    <location>
        <position position="294"/>
    </location>
    <ligand>
        <name>allantoate</name>
        <dbReference type="ChEBI" id="CHEBI:17536"/>
    </ligand>
</feature>
<evidence type="ECO:0000256" key="1">
    <source>
        <dbReference type="ARBA" id="ARBA00001936"/>
    </source>
</evidence>
<keyword evidence="6" id="KW-0464">Manganese</keyword>
<feature type="binding site" evidence="7">
    <location>
        <position position="389"/>
    </location>
    <ligand>
        <name>Zn(2+)</name>
        <dbReference type="ChEBI" id="CHEBI:29105"/>
        <label>2</label>
    </ligand>
</feature>
<dbReference type="Gene3D" id="3.30.70.360">
    <property type="match status" value="1"/>
</dbReference>
<evidence type="ECO:0000256" key="3">
    <source>
        <dbReference type="ARBA" id="ARBA00011738"/>
    </source>
</evidence>
<name>A0A7W6D3Y0_9HYPH</name>
<comment type="subunit">
    <text evidence="3">Homodimer.</text>
</comment>
<feature type="binding site" evidence="7">
    <location>
        <position position="86"/>
    </location>
    <ligand>
        <name>Zn(2+)</name>
        <dbReference type="ChEBI" id="CHEBI:29105"/>
        <label>1</label>
    </ligand>
</feature>
<dbReference type="RefSeq" id="WP_183798789.1">
    <property type="nucleotide sequence ID" value="NZ_JACIEE010000001.1"/>
</dbReference>
<dbReference type="InterPro" id="IPR001261">
    <property type="entry name" value="ArgE/DapE_CS"/>
</dbReference>
<accession>A0A7W6D3Y0</accession>
<feature type="binding site" evidence="7">
    <location>
        <position position="132"/>
    </location>
    <ligand>
        <name>Zn(2+)</name>
        <dbReference type="ChEBI" id="CHEBI:29105"/>
        <label>2</label>
    </ligand>
</feature>
<evidence type="ECO:0000256" key="8">
    <source>
        <dbReference type="PIRSR" id="PIRSR001235-2"/>
    </source>
</evidence>
<protein>
    <submittedName>
        <fullName evidence="10">N-carbamoyl-L-amino-acid hydrolase</fullName>
        <ecNumber evidence="10">3.5.1.87</ecNumber>
    </submittedName>
</protein>
<evidence type="ECO:0000259" key="9">
    <source>
        <dbReference type="Pfam" id="PF07687"/>
    </source>
</evidence>
<feature type="binding site" evidence="7">
    <location>
        <position position="193"/>
    </location>
    <ligand>
        <name>Zn(2+)</name>
        <dbReference type="ChEBI" id="CHEBI:29105"/>
        <label>1</label>
    </ligand>
</feature>
<dbReference type="Gene3D" id="3.40.630.10">
    <property type="entry name" value="Zn peptidases"/>
    <property type="match status" value="1"/>
</dbReference>
<evidence type="ECO:0000256" key="4">
    <source>
        <dbReference type="ARBA" id="ARBA00022723"/>
    </source>
</evidence>
<keyword evidence="11" id="KW-1185">Reference proteome</keyword>
<feature type="binding site" evidence="7">
    <location>
        <position position="97"/>
    </location>
    <ligand>
        <name>Zn(2+)</name>
        <dbReference type="ChEBI" id="CHEBI:29105"/>
        <label>1</label>
    </ligand>
</feature>
<dbReference type="EC" id="3.5.1.87" evidence="10"/>
<keyword evidence="5 10" id="KW-0378">Hydrolase</keyword>
<keyword evidence="7" id="KW-0862">Zinc</keyword>
<comment type="similarity">
    <text evidence="2">Belongs to the peptidase M20 family.</text>
</comment>
<dbReference type="PROSITE" id="PS00758">
    <property type="entry name" value="ARGE_DAPE_CPG2_1"/>
    <property type="match status" value="1"/>
</dbReference>
<sequence>MNAPRTNLPVDPARIADVIDGLAAITEPDRPYTRRAFTALYPAGRAFVEQRFQAAGLETRIDAVGNLIGRRPGKVPALGTIMLGSHSDTVPDGGRFDGIAGVAAALEVARSLADRGVALDHDLEIVDFLAEEVSIFGVSCIGSRGMAGVLPEEWLSRQSGELTLAEGIRQAGGDPAQLAAGARTDIRAFMELHIEQGPVLEEEKFDIGVVTAIAGITRIEIVVDGRADHAGTTPMGGRADALAAAARLVTGVEALAKSLAGGRFHFTATVGEFSIEPNAANVVPSRARLLVDARAEERAMMELFANSLDQLTEQIARETKTTIATPRRISDNPPTPADRMLVGVLDAACITAGASNRRIVSGAGHDTAWMARATRSAMIFVPCRGGRSHAPEEWAENDDIAMGAAVLLHAVIQLDRDLQSQEPQNVIQENG</sequence>
<comment type="cofactor">
    <cofactor evidence="7">
        <name>Zn(2+)</name>
        <dbReference type="ChEBI" id="CHEBI:29105"/>
    </cofactor>
    <text evidence="7">Binds 2 Zn(2+) ions per subunit.</text>
</comment>
<evidence type="ECO:0000256" key="5">
    <source>
        <dbReference type="ARBA" id="ARBA00022801"/>
    </source>
</evidence>
<dbReference type="GO" id="GO:0016813">
    <property type="term" value="F:hydrolase activity, acting on carbon-nitrogen (but not peptide) bonds, in linear amidines"/>
    <property type="evidence" value="ECO:0007669"/>
    <property type="project" value="InterPro"/>
</dbReference>
<dbReference type="Pfam" id="PF01546">
    <property type="entry name" value="Peptidase_M20"/>
    <property type="match status" value="1"/>
</dbReference>
<dbReference type="PANTHER" id="PTHR32494:SF19">
    <property type="entry name" value="ALLANTOATE DEIMINASE-RELATED"/>
    <property type="match status" value="1"/>
</dbReference>
<dbReference type="PANTHER" id="PTHR32494">
    <property type="entry name" value="ALLANTOATE DEIMINASE-RELATED"/>
    <property type="match status" value="1"/>
</dbReference>
<evidence type="ECO:0000313" key="10">
    <source>
        <dbReference type="EMBL" id="MBB3975414.1"/>
    </source>
</evidence>
<feature type="binding site" evidence="7">
    <location>
        <position position="97"/>
    </location>
    <ligand>
        <name>Zn(2+)</name>
        <dbReference type="ChEBI" id="CHEBI:29105"/>
        <label>2</label>
    </ligand>
</feature>
<evidence type="ECO:0000256" key="6">
    <source>
        <dbReference type="ARBA" id="ARBA00023211"/>
    </source>
</evidence>
<dbReference type="EMBL" id="JACIEE010000001">
    <property type="protein sequence ID" value="MBB3975414.1"/>
    <property type="molecule type" value="Genomic_DNA"/>
</dbReference>
<dbReference type="Proteomes" id="UP000574761">
    <property type="component" value="Unassembled WGS sequence"/>
</dbReference>
<comment type="cofactor">
    <cofactor evidence="1">
        <name>Mn(2+)</name>
        <dbReference type="ChEBI" id="CHEBI:29035"/>
    </cofactor>
</comment>
<dbReference type="AlphaFoldDB" id="A0A7W6D3Y0"/>
<dbReference type="InterPro" id="IPR010158">
    <property type="entry name" value="Amidase_Cbmase"/>
</dbReference>
<dbReference type="Pfam" id="PF07687">
    <property type="entry name" value="M20_dimer"/>
    <property type="match status" value="1"/>
</dbReference>
<evidence type="ECO:0000256" key="2">
    <source>
        <dbReference type="ARBA" id="ARBA00006153"/>
    </source>
</evidence>
<comment type="caution">
    <text evidence="10">The sequence shown here is derived from an EMBL/GenBank/DDBJ whole genome shotgun (WGS) entry which is preliminary data.</text>
</comment>
<dbReference type="NCBIfam" id="NF009531">
    <property type="entry name" value="PRK12893.1-5"/>
    <property type="match status" value="1"/>
</dbReference>
<organism evidence="10 11">
    <name type="scientific">Mycoplana azooxidifex</name>
    <dbReference type="NCBI Taxonomy" id="1636188"/>
    <lineage>
        <taxon>Bacteria</taxon>
        <taxon>Pseudomonadati</taxon>
        <taxon>Pseudomonadota</taxon>
        <taxon>Alphaproteobacteria</taxon>
        <taxon>Hyphomicrobiales</taxon>
        <taxon>Rhizobiaceae</taxon>
        <taxon>Mycoplana</taxon>
    </lineage>
</organism>
<gene>
    <name evidence="10" type="ORF">GGQ64_000590</name>
</gene>
<evidence type="ECO:0000256" key="7">
    <source>
        <dbReference type="PIRSR" id="PIRSR001235-1"/>
    </source>
</evidence>
<dbReference type="SUPFAM" id="SSF55031">
    <property type="entry name" value="Bacterial exopeptidase dimerisation domain"/>
    <property type="match status" value="1"/>
</dbReference>
<dbReference type="InterPro" id="IPR011650">
    <property type="entry name" value="Peptidase_M20_dimer"/>
</dbReference>
<feature type="domain" description="Peptidase M20 dimerisation" evidence="9">
    <location>
        <begin position="213"/>
        <end position="314"/>
    </location>
</feature>
<dbReference type="InterPro" id="IPR002933">
    <property type="entry name" value="Peptidase_M20"/>
</dbReference>
<reference evidence="10 11" key="1">
    <citation type="submission" date="2020-08" db="EMBL/GenBank/DDBJ databases">
        <title>Genomic Encyclopedia of Type Strains, Phase IV (KMG-IV): sequencing the most valuable type-strain genomes for metagenomic binning, comparative biology and taxonomic classification.</title>
        <authorList>
            <person name="Goeker M."/>
        </authorList>
    </citation>
    <scope>NUCLEOTIDE SEQUENCE [LARGE SCALE GENOMIC DNA]</scope>
    <source>
        <strain evidence="10 11">DSM 100211</strain>
    </source>
</reference>
<dbReference type="PIRSF" id="PIRSF001235">
    <property type="entry name" value="Amidase_carbamoylase"/>
    <property type="match status" value="1"/>
</dbReference>
<dbReference type="GO" id="GO:0046872">
    <property type="term" value="F:metal ion binding"/>
    <property type="evidence" value="ECO:0007669"/>
    <property type="project" value="UniProtKB-KW"/>
</dbReference>
<dbReference type="CDD" id="cd03884">
    <property type="entry name" value="M20_bAS"/>
    <property type="match status" value="1"/>
</dbReference>
<dbReference type="NCBIfam" id="TIGR01879">
    <property type="entry name" value="hydantase"/>
    <property type="match status" value="1"/>
</dbReference>
<evidence type="ECO:0000313" key="11">
    <source>
        <dbReference type="Proteomes" id="UP000574761"/>
    </source>
</evidence>
<dbReference type="GO" id="GO:0050538">
    <property type="term" value="F:N-carbamoyl-L-amino-acid hydrolase activity"/>
    <property type="evidence" value="ECO:0007669"/>
    <property type="project" value="UniProtKB-EC"/>
</dbReference>
<feature type="binding site" evidence="8">
    <location>
        <position position="281"/>
    </location>
    <ligand>
        <name>allantoate</name>
        <dbReference type="ChEBI" id="CHEBI:17536"/>
    </ligand>
</feature>
<dbReference type="SUPFAM" id="SSF53187">
    <property type="entry name" value="Zn-dependent exopeptidases"/>
    <property type="match status" value="1"/>
</dbReference>